<dbReference type="CDD" id="cd16031">
    <property type="entry name" value="G6S_like"/>
    <property type="match status" value="1"/>
</dbReference>
<dbReference type="SUPFAM" id="SSF53649">
    <property type="entry name" value="Alkaline phosphatase-like"/>
    <property type="match status" value="1"/>
</dbReference>
<dbReference type="InterPro" id="IPR000917">
    <property type="entry name" value="Sulfatase_N"/>
</dbReference>
<evidence type="ECO:0000256" key="1">
    <source>
        <dbReference type="SAM" id="SignalP"/>
    </source>
</evidence>
<dbReference type="RefSeq" id="WP_109676040.1">
    <property type="nucleotide sequence ID" value="NZ_QGDT01000010.1"/>
</dbReference>
<accession>A0A316AIB5</accession>
<gene>
    <name evidence="3" type="ORF">CLV98_11015</name>
</gene>
<reference evidence="3 4" key="1">
    <citation type="submission" date="2018-03" db="EMBL/GenBank/DDBJ databases">
        <title>Genomic Encyclopedia of Archaeal and Bacterial Type Strains, Phase II (KMG-II): from individual species to whole genera.</title>
        <authorList>
            <person name="Goeker M."/>
        </authorList>
    </citation>
    <scope>NUCLEOTIDE SEQUENCE [LARGE SCALE GENOMIC DNA]</scope>
    <source>
        <strain evidence="3 4">DSM 100346</strain>
    </source>
</reference>
<dbReference type="InterPro" id="IPR017850">
    <property type="entry name" value="Alkaline_phosphatase_core_sf"/>
</dbReference>
<keyword evidence="1" id="KW-0732">Signal</keyword>
<comment type="caution">
    <text evidence="3">The sequence shown here is derived from an EMBL/GenBank/DDBJ whole genome shotgun (WGS) entry which is preliminary data.</text>
</comment>
<organism evidence="3 4">
    <name type="scientific">Dyadobacter jejuensis</name>
    <dbReference type="NCBI Taxonomy" id="1082580"/>
    <lineage>
        <taxon>Bacteria</taxon>
        <taxon>Pseudomonadati</taxon>
        <taxon>Bacteroidota</taxon>
        <taxon>Cytophagia</taxon>
        <taxon>Cytophagales</taxon>
        <taxon>Spirosomataceae</taxon>
        <taxon>Dyadobacter</taxon>
    </lineage>
</organism>
<feature type="domain" description="Sulfatase N-terminal" evidence="2">
    <location>
        <begin position="38"/>
        <end position="369"/>
    </location>
</feature>
<dbReference type="EMBL" id="QGDT01000010">
    <property type="protein sequence ID" value="PWJ56704.1"/>
    <property type="molecule type" value="Genomic_DNA"/>
</dbReference>
<proteinExistence type="predicted"/>
<evidence type="ECO:0000313" key="3">
    <source>
        <dbReference type="EMBL" id="PWJ56704.1"/>
    </source>
</evidence>
<sequence>MNKPKSVFAGLLAATGLTAFILMAAKAPHTEAPSSAKPNIIYLLTDDQRADALGAMGNPIIKTPHLDQLANKGLLFKNAYVTTSICCVSRATMLSGQYMSRHGIADFSTSFSPSAFDQTYPMLLKKAGYRVGFIGKYGVGHPKDQPASSFDYWACTTKSQPDYEMKDENGNYIHHTDKVNNDIQDFLKTNDGSKPFCLSVSFKAPHVQDNDPRQFIIQPRYKSMYAGDSIAETEKMDPKYWNEFPDFFRTEENIARVRWHLRFENNRMYQESVRNYYRLISGVDEVVGKLVASLEKQGLADNTVIVFMGDNGFYLGEYGLAGKWYGHEESLRVPLIIYDPRNKALQGKTSDDVALNIDIAPTILSLAGVEAPKTMQGVDLEKMVSKKGKKLKRSEFFYEHTFIGDPGIPRLEGVVQQRYKYLKFIDHDYEQLFDLQKDPSEKHNAAKDASYSSVLASMRSRYEKMKQEVK</sequence>
<dbReference type="AlphaFoldDB" id="A0A316AIB5"/>
<name>A0A316AIB5_9BACT</name>
<dbReference type="PANTHER" id="PTHR43108:SF6">
    <property type="entry name" value="N-SULPHOGLUCOSAMINE SULPHOHYDROLASE"/>
    <property type="match status" value="1"/>
</dbReference>
<dbReference type="Pfam" id="PF00884">
    <property type="entry name" value="Sulfatase"/>
    <property type="match status" value="1"/>
</dbReference>
<dbReference type="Gene3D" id="3.40.720.10">
    <property type="entry name" value="Alkaline Phosphatase, subunit A"/>
    <property type="match status" value="1"/>
</dbReference>
<feature type="chain" id="PRO_5016289870" evidence="1">
    <location>
        <begin position="25"/>
        <end position="470"/>
    </location>
</feature>
<feature type="signal peptide" evidence="1">
    <location>
        <begin position="1"/>
        <end position="24"/>
    </location>
</feature>
<keyword evidence="4" id="KW-1185">Reference proteome</keyword>
<dbReference type="OrthoDB" id="9789742at2"/>
<dbReference type="Proteomes" id="UP000245880">
    <property type="component" value="Unassembled WGS sequence"/>
</dbReference>
<evidence type="ECO:0000313" key="4">
    <source>
        <dbReference type="Proteomes" id="UP000245880"/>
    </source>
</evidence>
<protein>
    <submittedName>
        <fullName evidence="3">Arylsulfatase A-like enzyme</fullName>
    </submittedName>
</protein>
<dbReference type="PANTHER" id="PTHR43108">
    <property type="entry name" value="N-ACETYLGLUCOSAMINE-6-SULFATASE FAMILY MEMBER"/>
    <property type="match status" value="1"/>
</dbReference>
<evidence type="ECO:0000259" key="2">
    <source>
        <dbReference type="Pfam" id="PF00884"/>
    </source>
</evidence>